<feature type="compositionally biased region" description="Polar residues" evidence="1">
    <location>
        <begin position="112"/>
        <end position="121"/>
    </location>
</feature>
<name>A0A1H3L289_9MICO</name>
<dbReference type="OrthoDB" id="134475at2"/>
<dbReference type="AlphaFoldDB" id="A0A1H3L289"/>
<evidence type="ECO:0000313" key="4">
    <source>
        <dbReference type="EMBL" id="SDY58533.1"/>
    </source>
</evidence>
<feature type="region of interest" description="Disordered" evidence="1">
    <location>
        <begin position="53"/>
        <end position="200"/>
    </location>
</feature>
<dbReference type="RefSeq" id="WP_092549055.1">
    <property type="nucleotide sequence ID" value="NZ_FNPZ01000001.1"/>
</dbReference>
<dbReference type="STRING" id="381665.SAMN05216554_0797"/>
<dbReference type="Pfam" id="PF17963">
    <property type="entry name" value="Big_9"/>
    <property type="match status" value="5"/>
</dbReference>
<dbReference type="Proteomes" id="UP000198891">
    <property type="component" value="Unassembled WGS sequence"/>
</dbReference>
<keyword evidence="3" id="KW-0732">Signal</keyword>
<dbReference type="NCBIfam" id="NF012211">
    <property type="entry name" value="tand_rpt_95"/>
    <property type="match status" value="5"/>
</dbReference>
<reference evidence="4 5" key="1">
    <citation type="submission" date="2016-10" db="EMBL/GenBank/DDBJ databases">
        <authorList>
            <person name="de Groot N.N."/>
        </authorList>
    </citation>
    <scope>NUCLEOTIDE SEQUENCE [LARGE SCALE GENOMIC DNA]</scope>
    <source>
        <strain evidence="4 5">CGMCC 4.3491</strain>
    </source>
</reference>
<sequence>MLPISRAARRSQTRSAGKARRLTLLAAATVSALVALSAQGAAVASADEVADPPAAVTAAPGDPTQATEATEATEATQATEVAEAAGAGQATEASEVTEAPEAAGPVDAAQGTEPTDPTQATEAPGPGAGVPSDPTDPTQAAEAPGPGAGGPSDPTDPTQATEAPGPGAAGPSDPTDPTQAAEAPGPADPGSQGDPIALVNTPPVGVADHYTLGVDTVLTVAAPGVVGNDYDAEGDFLTTSQGTTGTGHGGHVSVLWDRSIVYTPAAGFVGVDTWSYLVYDGTDYADTVVPVTFTVVDTTDAAPVAHDDSYSTAADTALVIGGTGVLANDTDADGDALAIPAALAQGGASVTAKDGSIDWEQGGGFTYTPGAGFIGYDTVTYWATDGVLGGNLATVTIKVGDWANLPPVAMDDHYATAVNHVLTVGAAQGLLANDSDATDPISVVVPNLLDTGRAAVYLHSDGSFSYASHYNDTIGPDTFTYQVTDGSYNLPVTATVTIDVSAFTNAQPIAVDDHYTTSKNTGMGVGAAAGLLANDSDPDQDAISIQFATPDAATEAGGIVNVGLNGSFSYTPPADFVGVDGFSYNIVDVFGGQGVAVAWITVTDPGATGNSMPVATDDHYSTTPDTTLVVSAANGMLINDFDADGDPLGSIIPAIPYGSASVEGGTVTGTVDGGFTYTPPAGFVGEDEFVYEVMDQSVESFDVGTVRITVAAAVPPVTGEPRAGAGAAAGQGDPDAGATDGADVASADTSGELALTGAAPDGTLALSLLLLLSGAAGIVIAAMAHRRSRRS</sequence>
<keyword evidence="5" id="KW-1185">Reference proteome</keyword>
<proteinExistence type="predicted"/>
<evidence type="ECO:0008006" key="6">
    <source>
        <dbReference type="Google" id="ProtNLM"/>
    </source>
</evidence>
<protein>
    <recommendedName>
        <fullName evidence="6">CshA-type fibril repeat-containing protein</fullName>
    </recommendedName>
</protein>
<organism evidence="4 5">
    <name type="scientific">Herbiconiux ginsengi</name>
    <dbReference type="NCBI Taxonomy" id="381665"/>
    <lineage>
        <taxon>Bacteria</taxon>
        <taxon>Bacillati</taxon>
        <taxon>Actinomycetota</taxon>
        <taxon>Actinomycetes</taxon>
        <taxon>Micrococcales</taxon>
        <taxon>Microbacteriaceae</taxon>
        <taxon>Herbiconiux</taxon>
    </lineage>
</organism>
<keyword evidence="2" id="KW-0472">Membrane</keyword>
<evidence type="ECO:0000256" key="2">
    <source>
        <dbReference type="SAM" id="Phobius"/>
    </source>
</evidence>
<dbReference type="Gene3D" id="2.60.40.2810">
    <property type="match status" value="3"/>
</dbReference>
<accession>A0A1H3L289</accession>
<dbReference type="Gene3D" id="2.60.40.3440">
    <property type="match status" value="1"/>
</dbReference>
<evidence type="ECO:0000256" key="1">
    <source>
        <dbReference type="SAM" id="MobiDB-lite"/>
    </source>
</evidence>
<feature type="chain" id="PRO_5011770947" description="CshA-type fibril repeat-containing protein" evidence="3">
    <location>
        <begin position="47"/>
        <end position="791"/>
    </location>
</feature>
<feature type="compositionally biased region" description="Low complexity" evidence="1">
    <location>
        <begin position="53"/>
        <end position="93"/>
    </location>
</feature>
<evidence type="ECO:0000256" key="3">
    <source>
        <dbReference type="SAM" id="SignalP"/>
    </source>
</evidence>
<evidence type="ECO:0000313" key="5">
    <source>
        <dbReference type="Proteomes" id="UP000198891"/>
    </source>
</evidence>
<feature type="region of interest" description="Disordered" evidence="1">
    <location>
        <begin position="719"/>
        <end position="744"/>
    </location>
</feature>
<feature type="transmembrane region" description="Helical" evidence="2">
    <location>
        <begin position="764"/>
        <end position="784"/>
    </location>
</feature>
<keyword evidence="2" id="KW-0812">Transmembrane</keyword>
<feature type="signal peptide" evidence="3">
    <location>
        <begin position="1"/>
        <end position="46"/>
    </location>
</feature>
<feature type="compositionally biased region" description="Low complexity" evidence="1">
    <location>
        <begin position="723"/>
        <end position="744"/>
    </location>
</feature>
<keyword evidence="2" id="KW-1133">Transmembrane helix</keyword>
<gene>
    <name evidence="4" type="ORF">SAMN05216554_0797</name>
</gene>
<dbReference type="EMBL" id="FNPZ01000001">
    <property type="protein sequence ID" value="SDY58533.1"/>
    <property type="molecule type" value="Genomic_DNA"/>
</dbReference>